<accession>A0A0A8ZPG5</accession>
<evidence type="ECO:0000313" key="1">
    <source>
        <dbReference type="EMBL" id="JAD40681.1"/>
    </source>
</evidence>
<dbReference type="AlphaFoldDB" id="A0A0A8ZPG5"/>
<proteinExistence type="predicted"/>
<reference evidence="1" key="2">
    <citation type="journal article" date="2015" name="Data Brief">
        <title>Shoot transcriptome of the giant reed, Arundo donax.</title>
        <authorList>
            <person name="Barrero R.A."/>
            <person name="Guerrero F.D."/>
            <person name="Moolhuijzen P."/>
            <person name="Goolsby J.A."/>
            <person name="Tidwell J."/>
            <person name="Bellgard S.E."/>
            <person name="Bellgard M.I."/>
        </authorList>
    </citation>
    <scope>NUCLEOTIDE SEQUENCE</scope>
    <source>
        <tissue evidence="1">Shoot tissue taken approximately 20 cm above the soil surface</tissue>
    </source>
</reference>
<organism evidence="1">
    <name type="scientific">Arundo donax</name>
    <name type="common">Giant reed</name>
    <name type="synonym">Donax arundinaceus</name>
    <dbReference type="NCBI Taxonomy" id="35708"/>
    <lineage>
        <taxon>Eukaryota</taxon>
        <taxon>Viridiplantae</taxon>
        <taxon>Streptophyta</taxon>
        <taxon>Embryophyta</taxon>
        <taxon>Tracheophyta</taxon>
        <taxon>Spermatophyta</taxon>
        <taxon>Magnoliopsida</taxon>
        <taxon>Liliopsida</taxon>
        <taxon>Poales</taxon>
        <taxon>Poaceae</taxon>
        <taxon>PACMAD clade</taxon>
        <taxon>Arundinoideae</taxon>
        <taxon>Arundineae</taxon>
        <taxon>Arundo</taxon>
    </lineage>
</organism>
<reference evidence="1" key="1">
    <citation type="submission" date="2014-09" db="EMBL/GenBank/DDBJ databases">
        <authorList>
            <person name="Magalhaes I.L.F."/>
            <person name="Oliveira U."/>
            <person name="Santos F.R."/>
            <person name="Vidigal T.H.D.A."/>
            <person name="Brescovit A.D."/>
            <person name="Santos A.J."/>
        </authorList>
    </citation>
    <scope>NUCLEOTIDE SEQUENCE</scope>
    <source>
        <tissue evidence="1">Shoot tissue taken approximately 20 cm above the soil surface</tissue>
    </source>
</reference>
<dbReference type="EMBL" id="GBRH01257214">
    <property type="protein sequence ID" value="JAD40681.1"/>
    <property type="molecule type" value="Transcribed_RNA"/>
</dbReference>
<protein>
    <submittedName>
        <fullName evidence="1">Uncharacterized protein</fullName>
    </submittedName>
</protein>
<sequence>MSLCGPVLLSHFTSIALFGVDLLG</sequence>
<name>A0A0A8ZPG5_ARUDO</name>